<dbReference type="Pfam" id="PF13419">
    <property type="entry name" value="HAD_2"/>
    <property type="match status" value="1"/>
</dbReference>
<dbReference type="SUPFAM" id="SSF56784">
    <property type="entry name" value="HAD-like"/>
    <property type="match status" value="1"/>
</dbReference>
<dbReference type="InterPro" id="IPR041492">
    <property type="entry name" value="HAD_2"/>
</dbReference>
<dbReference type="eggNOG" id="arCOG02292">
    <property type="taxonomic scope" value="Archaea"/>
</dbReference>
<gene>
    <name evidence="1" type="ordered locus">Smar_0530</name>
</gene>
<proteinExistence type="predicted"/>
<keyword evidence="2" id="KW-1185">Reference proteome</keyword>
<reference evidence="1 2" key="2">
    <citation type="journal article" date="2009" name="Stand. Genomic Sci.">
        <title>Complete genome sequence of Staphylothermus marinus Stetter and Fiala 1986 type strain F1.</title>
        <authorList>
            <person name="Anderson I.J."/>
            <person name="Sun H."/>
            <person name="Lapidus A."/>
            <person name="Copeland A."/>
            <person name="Glavina Del Rio T."/>
            <person name="Tice H."/>
            <person name="Dalin E."/>
            <person name="Lucas S."/>
            <person name="Barry K."/>
            <person name="Land M."/>
            <person name="Richardson P."/>
            <person name="Huber H."/>
            <person name="Kyrpides N.C."/>
        </authorList>
    </citation>
    <scope>NUCLEOTIDE SEQUENCE [LARGE SCALE GENOMIC DNA]</scope>
    <source>
        <strain evidence="2">ATCC 43588 / DSM 3639 / JCM 9404 / F1</strain>
    </source>
</reference>
<accession>A3DLX7</accession>
<dbReference type="InterPro" id="IPR036412">
    <property type="entry name" value="HAD-like_sf"/>
</dbReference>
<dbReference type="RefSeq" id="WP_011838828.1">
    <property type="nucleotide sequence ID" value="NC_009033.1"/>
</dbReference>
<dbReference type="GeneID" id="4906469"/>
<dbReference type="KEGG" id="smr:Smar_0530"/>
<sequence length="227" mass="27102">MARIKAVLLDYDLTLMNNLIDFYDAYNEALKKFVGKTLGFNEFFHLLINYSLQAYIPPDVDRFSFWRYFRQVYRTRYGYPMEGAYYFLYWVKALGLKTIIVSGRECHESSIWEELKRFGLNEYIDKVYTMFDTLILGGVEEELFDKTWLISYALSSYGLDRDEVVYIGDYRQDLLSSQRTGIKFIGIAFSEKRKECLRRLGAEYVGSNLYDVTYYLWQIIREVEFKK</sequence>
<dbReference type="SFLD" id="SFLDS00003">
    <property type="entry name" value="Haloacid_Dehalogenase"/>
    <property type="match status" value="1"/>
</dbReference>
<dbReference type="PANTHER" id="PTHR43434">
    <property type="entry name" value="PHOSPHOGLYCOLATE PHOSPHATASE"/>
    <property type="match status" value="1"/>
</dbReference>
<evidence type="ECO:0000313" key="2">
    <source>
        <dbReference type="Proteomes" id="UP000000254"/>
    </source>
</evidence>
<dbReference type="HOGENOM" id="CLU_104492_0_0_2"/>
<dbReference type="STRING" id="399550.Smar_0530"/>
<organism evidence="1 2">
    <name type="scientific">Staphylothermus marinus (strain ATCC 43588 / DSM 3639 / JCM 9404 / F1)</name>
    <dbReference type="NCBI Taxonomy" id="399550"/>
    <lineage>
        <taxon>Archaea</taxon>
        <taxon>Thermoproteota</taxon>
        <taxon>Thermoprotei</taxon>
        <taxon>Desulfurococcales</taxon>
        <taxon>Desulfurococcaceae</taxon>
        <taxon>Staphylothermus</taxon>
    </lineage>
</organism>
<evidence type="ECO:0000313" key="1">
    <source>
        <dbReference type="EMBL" id="ABN69637.1"/>
    </source>
</evidence>
<reference evidence="2" key="1">
    <citation type="journal article" date="2009" name="BMC Genomics">
        <title>The complete genome sequence of Staphylothermus marinus reveals differences in sulfur metabolism among heterotrophic Crenarchaeota.</title>
        <authorList>
            <person name="Anderson I.J."/>
            <person name="Dharmarajan L."/>
            <person name="Rodriguez J."/>
            <person name="Hooper S."/>
            <person name="Porat I."/>
            <person name="Ulrich L.E."/>
            <person name="Elkins J.G."/>
            <person name="Mavromatis K."/>
            <person name="Sun H."/>
            <person name="Land M."/>
            <person name="Lapidus A."/>
            <person name="Lucas S."/>
            <person name="Barry K."/>
            <person name="Huber H."/>
            <person name="Zhulin I.B."/>
            <person name="Whitman W.B."/>
            <person name="Mukhopadhyay B."/>
            <person name="Woese C."/>
            <person name="Bristow J."/>
            <person name="Kyrpides N."/>
        </authorList>
    </citation>
    <scope>NUCLEOTIDE SEQUENCE [LARGE SCALE GENOMIC DNA]</scope>
    <source>
        <strain evidence="2">ATCC 43588 / DSM 3639 / JCM 9404 / F1</strain>
    </source>
</reference>
<dbReference type="InterPro" id="IPR023214">
    <property type="entry name" value="HAD_sf"/>
</dbReference>
<dbReference type="EMBL" id="CP000575">
    <property type="protein sequence ID" value="ABN69637.1"/>
    <property type="molecule type" value="Genomic_DNA"/>
</dbReference>
<dbReference type="SFLD" id="SFLDG01129">
    <property type="entry name" value="C1.5:_HAD__Beta-PGM__Phosphata"/>
    <property type="match status" value="1"/>
</dbReference>
<dbReference type="PANTHER" id="PTHR43434:SF1">
    <property type="entry name" value="PHOSPHOGLYCOLATE PHOSPHATASE"/>
    <property type="match status" value="1"/>
</dbReference>
<dbReference type="Proteomes" id="UP000000254">
    <property type="component" value="Chromosome"/>
</dbReference>
<dbReference type="OrthoDB" id="27736at2157"/>
<dbReference type="GO" id="GO:0006281">
    <property type="term" value="P:DNA repair"/>
    <property type="evidence" value="ECO:0007669"/>
    <property type="project" value="TreeGrafter"/>
</dbReference>
<dbReference type="Gene3D" id="3.40.50.1000">
    <property type="entry name" value="HAD superfamily/HAD-like"/>
    <property type="match status" value="1"/>
</dbReference>
<protein>
    <submittedName>
        <fullName evidence="1">Phosphatases-like protein</fullName>
    </submittedName>
</protein>
<dbReference type="InterPro" id="IPR050155">
    <property type="entry name" value="HAD-like_hydrolase_sf"/>
</dbReference>
<dbReference type="GO" id="GO:0008967">
    <property type="term" value="F:phosphoglycolate phosphatase activity"/>
    <property type="evidence" value="ECO:0007669"/>
    <property type="project" value="TreeGrafter"/>
</dbReference>
<name>A3DLX7_STAMF</name>
<dbReference type="AlphaFoldDB" id="A3DLX7"/>